<dbReference type="AlphaFoldDB" id="A0A3M7S6A5"/>
<dbReference type="Proteomes" id="UP000276133">
    <property type="component" value="Unassembled WGS sequence"/>
</dbReference>
<keyword evidence="1" id="KW-0812">Transmembrane</keyword>
<sequence length="116" mass="13660">ISLKRSNSLKSLNENHFYFTYCLIFSYKLIYFGVYLKKKFPTQIGLFLTLHPLNVRKHALSLCHSAKYAEFQQLLKKLRIEFSTRILLKKFNGYALLATLWAKNSKLLFDPFYPSG</sequence>
<feature type="transmembrane region" description="Helical" evidence="1">
    <location>
        <begin position="16"/>
        <end position="36"/>
    </location>
</feature>
<reference evidence="2 3" key="1">
    <citation type="journal article" date="2018" name="Sci. Rep.">
        <title>Genomic signatures of local adaptation to the degree of environmental predictability in rotifers.</title>
        <authorList>
            <person name="Franch-Gras L."/>
            <person name="Hahn C."/>
            <person name="Garcia-Roger E.M."/>
            <person name="Carmona M.J."/>
            <person name="Serra M."/>
            <person name="Gomez A."/>
        </authorList>
    </citation>
    <scope>NUCLEOTIDE SEQUENCE [LARGE SCALE GENOMIC DNA]</scope>
    <source>
        <strain evidence="2">HYR1</strain>
    </source>
</reference>
<dbReference type="EMBL" id="REGN01001986">
    <property type="protein sequence ID" value="RNA31110.1"/>
    <property type="molecule type" value="Genomic_DNA"/>
</dbReference>
<name>A0A3M7S6A5_BRAPC</name>
<gene>
    <name evidence="2" type="ORF">BpHYR1_026077</name>
</gene>
<evidence type="ECO:0000313" key="2">
    <source>
        <dbReference type="EMBL" id="RNA31110.1"/>
    </source>
</evidence>
<comment type="caution">
    <text evidence="2">The sequence shown here is derived from an EMBL/GenBank/DDBJ whole genome shotgun (WGS) entry which is preliminary data.</text>
</comment>
<keyword evidence="1" id="KW-0472">Membrane</keyword>
<proteinExistence type="predicted"/>
<evidence type="ECO:0000313" key="3">
    <source>
        <dbReference type="Proteomes" id="UP000276133"/>
    </source>
</evidence>
<protein>
    <submittedName>
        <fullName evidence="2">Uncharacterized protein</fullName>
    </submittedName>
</protein>
<keyword evidence="3" id="KW-1185">Reference proteome</keyword>
<evidence type="ECO:0000256" key="1">
    <source>
        <dbReference type="SAM" id="Phobius"/>
    </source>
</evidence>
<keyword evidence="1" id="KW-1133">Transmembrane helix</keyword>
<feature type="non-terminal residue" evidence="2">
    <location>
        <position position="1"/>
    </location>
</feature>
<accession>A0A3M7S6A5</accession>
<organism evidence="2 3">
    <name type="scientific">Brachionus plicatilis</name>
    <name type="common">Marine rotifer</name>
    <name type="synonym">Brachionus muelleri</name>
    <dbReference type="NCBI Taxonomy" id="10195"/>
    <lineage>
        <taxon>Eukaryota</taxon>
        <taxon>Metazoa</taxon>
        <taxon>Spiralia</taxon>
        <taxon>Gnathifera</taxon>
        <taxon>Rotifera</taxon>
        <taxon>Eurotatoria</taxon>
        <taxon>Monogononta</taxon>
        <taxon>Pseudotrocha</taxon>
        <taxon>Ploima</taxon>
        <taxon>Brachionidae</taxon>
        <taxon>Brachionus</taxon>
    </lineage>
</organism>